<dbReference type="EMBL" id="BAAAVS010000011">
    <property type="protein sequence ID" value="GAA3027362.1"/>
    <property type="molecule type" value="Genomic_DNA"/>
</dbReference>
<dbReference type="InterPro" id="IPR013216">
    <property type="entry name" value="Methyltransf_11"/>
</dbReference>
<evidence type="ECO:0000313" key="2">
    <source>
        <dbReference type="EMBL" id="GAA3027362.1"/>
    </source>
</evidence>
<dbReference type="Pfam" id="PF08241">
    <property type="entry name" value="Methyltransf_11"/>
    <property type="match status" value="1"/>
</dbReference>
<dbReference type="CDD" id="cd02440">
    <property type="entry name" value="AdoMet_MTases"/>
    <property type="match status" value="1"/>
</dbReference>
<dbReference type="Gene3D" id="3.40.50.150">
    <property type="entry name" value="Vaccinia Virus protein VP39"/>
    <property type="match status" value="1"/>
</dbReference>
<reference evidence="3" key="1">
    <citation type="journal article" date="2019" name="Int. J. Syst. Evol. Microbiol.">
        <title>The Global Catalogue of Microorganisms (GCM) 10K type strain sequencing project: providing services to taxonomists for standard genome sequencing and annotation.</title>
        <authorList>
            <consortium name="The Broad Institute Genomics Platform"/>
            <consortium name="The Broad Institute Genome Sequencing Center for Infectious Disease"/>
            <person name="Wu L."/>
            <person name="Ma J."/>
        </authorList>
    </citation>
    <scope>NUCLEOTIDE SEQUENCE [LARGE SCALE GENOMIC DNA]</scope>
    <source>
        <strain evidence="3">JCM 14234</strain>
    </source>
</reference>
<dbReference type="GO" id="GO:0032259">
    <property type="term" value="P:methylation"/>
    <property type="evidence" value="ECO:0007669"/>
    <property type="project" value="UniProtKB-KW"/>
</dbReference>
<protein>
    <submittedName>
        <fullName evidence="2">Class I SAM-dependent methyltransferase</fullName>
    </submittedName>
</protein>
<keyword evidence="2" id="KW-0489">Methyltransferase</keyword>
<dbReference type="PANTHER" id="PTHR43591:SF99">
    <property type="entry name" value="OS06G0646000 PROTEIN"/>
    <property type="match status" value="1"/>
</dbReference>
<gene>
    <name evidence="2" type="ORF">GCM10010528_06390</name>
</gene>
<comment type="caution">
    <text evidence="2">The sequence shown here is derived from an EMBL/GenBank/DDBJ whole genome shotgun (WGS) entry which is preliminary data.</text>
</comment>
<keyword evidence="3" id="KW-1185">Reference proteome</keyword>
<proteinExistence type="predicted"/>
<feature type="domain" description="Methyltransferase type 11" evidence="1">
    <location>
        <begin position="57"/>
        <end position="152"/>
    </location>
</feature>
<dbReference type="RefSeq" id="WP_290704384.1">
    <property type="nucleotide sequence ID" value="NZ_BAAAVS010000011.1"/>
</dbReference>
<dbReference type="SUPFAM" id="SSF53335">
    <property type="entry name" value="S-adenosyl-L-methionine-dependent methyltransferases"/>
    <property type="match status" value="1"/>
</dbReference>
<keyword evidence="2" id="KW-0808">Transferase</keyword>
<dbReference type="Proteomes" id="UP001501035">
    <property type="component" value="Unassembled WGS sequence"/>
</dbReference>
<evidence type="ECO:0000313" key="3">
    <source>
        <dbReference type="Proteomes" id="UP001501035"/>
    </source>
</evidence>
<dbReference type="InterPro" id="IPR029063">
    <property type="entry name" value="SAM-dependent_MTases_sf"/>
</dbReference>
<accession>A0ABP6L376</accession>
<dbReference type="PANTHER" id="PTHR43591">
    <property type="entry name" value="METHYLTRANSFERASE"/>
    <property type="match status" value="1"/>
</dbReference>
<organism evidence="2 3">
    <name type="scientific">Gordonia defluvii</name>
    <dbReference type="NCBI Taxonomy" id="283718"/>
    <lineage>
        <taxon>Bacteria</taxon>
        <taxon>Bacillati</taxon>
        <taxon>Actinomycetota</taxon>
        <taxon>Actinomycetes</taxon>
        <taxon>Mycobacteriales</taxon>
        <taxon>Gordoniaceae</taxon>
        <taxon>Gordonia</taxon>
    </lineage>
</organism>
<dbReference type="GO" id="GO:0008168">
    <property type="term" value="F:methyltransferase activity"/>
    <property type="evidence" value="ECO:0007669"/>
    <property type="project" value="UniProtKB-KW"/>
</dbReference>
<name>A0ABP6L376_9ACTN</name>
<sequence length="213" mass="23007">MATLAQRFMTNPVFSAVYEGLWRPAFTRLFSLGGPGTAEFDKALTAYLARSGDRTILDVACGPGLYTRRLAANLTSDGRCVGIDFSGAMLAQAVSKPLARTSYVRGDAHHLPFRDGAFDTVACFAALYLIPDPLPVVDELVRVTRPGGEIAIFTSVTTPVSQLPGVETIGKLAGFHFFGRHEITDRLRAAGVTRMEHTIVDQGQFVLATKDQS</sequence>
<evidence type="ECO:0000259" key="1">
    <source>
        <dbReference type="Pfam" id="PF08241"/>
    </source>
</evidence>